<feature type="transmembrane region" description="Helical" evidence="1">
    <location>
        <begin position="20"/>
        <end position="39"/>
    </location>
</feature>
<dbReference type="RefSeq" id="WP_012621973.1">
    <property type="nucleotide sequence ID" value="NZ_CBCRUP010000014.1"/>
</dbReference>
<name>A0A1J6K4I8_GLAPU</name>
<dbReference type="Proteomes" id="UP000509790">
    <property type="component" value="Chromosome"/>
</dbReference>
<dbReference type="AlphaFoldDB" id="A0A1J6K4I8"/>
<sequence>MAKFAELFTNSDGRLSTTGFIQFFGALLMSAILAYCVYLDRSYVPELFMTFAVFCGGQVATKGFANALSSKRQGEFE</sequence>
<dbReference type="KEGG" id="hpak:JT17_05820"/>
<dbReference type="Proteomes" id="UP000662736">
    <property type="component" value="Chromosome"/>
</dbReference>
<protein>
    <submittedName>
        <fullName evidence="2">DUF2644 domain-containing protein</fullName>
    </submittedName>
</protein>
<dbReference type="Proteomes" id="UP001148834">
    <property type="component" value="Unassembled WGS sequence"/>
</dbReference>
<evidence type="ECO:0000313" key="2">
    <source>
        <dbReference type="EMBL" id="MDD2167879.1"/>
    </source>
</evidence>
<dbReference type="Pfam" id="PF10841">
    <property type="entry name" value="DUF2644"/>
    <property type="match status" value="1"/>
</dbReference>
<dbReference type="OMA" id="CVYLDRS"/>
<evidence type="ECO:0000313" key="5">
    <source>
        <dbReference type="Proteomes" id="UP000509790"/>
    </source>
</evidence>
<dbReference type="EMBL" id="JAODIR010000016">
    <property type="protein sequence ID" value="MDD2167879.1"/>
    <property type="molecule type" value="Genomic_DNA"/>
</dbReference>
<dbReference type="GeneID" id="66619166"/>
<organism evidence="2 6">
    <name type="scientific">Glaesserella parasuis</name>
    <name type="common">Haemophilus parasuis</name>
    <dbReference type="NCBI Taxonomy" id="738"/>
    <lineage>
        <taxon>Bacteria</taxon>
        <taxon>Pseudomonadati</taxon>
        <taxon>Pseudomonadota</taxon>
        <taxon>Gammaproteobacteria</taxon>
        <taxon>Pasteurellales</taxon>
        <taxon>Pasteurellaceae</taxon>
        <taxon>Glaesserella</taxon>
    </lineage>
</organism>
<dbReference type="InterPro" id="IPR020300">
    <property type="entry name" value="DUF2644"/>
</dbReference>
<accession>A0A1J6K4I8</accession>
<dbReference type="EMBL" id="CP041334">
    <property type="protein sequence ID" value="QKY72013.1"/>
    <property type="molecule type" value="Genomic_DNA"/>
</dbReference>
<keyword evidence="1" id="KW-0812">Transmembrane</keyword>
<evidence type="ECO:0000313" key="3">
    <source>
        <dbReference type="EMBL" id="QKY72013.1"/>
    </source>
</evidence>
<evidence type="ECO:0000313" key="6">
    <source>
        <dbReference type="Proteomes" id="UP001148834"/>
    </source>
</evidence>
<gene>
    <name evidence="3" type="ORF">FLK62_01180</name>
    <name evidence="4" type="ORF">J1G54_02735</name>
    <name evidence="2" type="ORF">N5925_04500</name>
</gene>
<evidence type="ECO:0000313" key="4">
    <source>
        <dbReference type="EMBL" id="QSX17484.1"/>
    </source>
</evidence>
<keyword evidence="1" id="KW-1133">Transmembrane helix</keyword>
<reference evidence="3 5" key="1">
    <citation type="submission" date="2019-06" db="EMBL/GenBank/DDBJ databases">
        <title>Complete genome sequence of Haemophilus parasuis HPS412.</title>
        <authorList>
            <person name="Yang S."/>
            <person name="Huang C."/>
        </authorList>
    </citation>
    <scope>NUCLEOTIDE SEQUENCE [LARGE SCALE GENOMIC DNA]</scope>
    <source>
        <strain evidence="3 5">HPS412</strain>
    </source>
</reference>
<reference evidence="4" key="2">
    <citation type="submission" date="2021-03" db="EMBL/GenBank/DDBJ databases">
        <title>Characterization of a novel Integrative Conjugative Element in Glaesserella parasuis.</title>
        <authorList>
            <person name="Hu G."/>
            <person name="Sun H."/>
        </authorList>
    </citation>
    <scope>NUCLEOTIDE SEQUENCE</scope>
    <source>
        <strain evidence="4">GHP1807</strain>
    </source>
</reference>
<evidence type="ECO:0000256" key="1">
    <source>
        <dbReference type="SAM" id="Phobius"/>
    </source>
</evidence>
<dbReference type="EMBL" id="CP071491">
    <property type="protein sequence ID" value="QSX17484.1"/>
    <property type="molecule type" value="Genomic_DNA"/>
</dbReference>
<proteinExistence type="predicted"/>
<reference evidence="2" key="3">
    <citation type="submission" date="2022-09" db="EMBL/GenBank/DDBJ databases">
        <title>Molecular characterization of Glaesserella parasuis strains circulating in commercial swine farms using whole-genome sequencing.</title>
        <authorList>
            <person name="Mugabi R."/>
            <person name="Clavijo M."/>
            <person name="Li G."/>
        </authorList>
    </citation>
    <scope>NUCLEOTIDE SEQUENCE</scope>
    <source>
        <strain evidence="2">0435-53</strain>
    </source>
</reference>
<keyword evidence="1" id="KW-0472">Membrane</keyword>